<proteinExistence type="predicted"/>
<sequence>MSVTTADVLELFSTVVTPETLQGIDPDQPLLTQGVDSLALTSLAVALQREFSIELTIADAITLRTVNDIVCFINSKVQ</sequence>
<dbReference type="InterPro" id="IPR036736">
    <property type="entry name" value="ACP-like_sf"/>
</dbReference>
<dbReference type="RefSeq" id="WP_158950524.1">
    <property type="nucleotide sequence ID" value="NZ_CP046400.1"/>
</dbReference>
<dbReference type="Gene3D" id="1.10.1200.10">
    <property type="entry name" value="ACP-like"/>
    <property type="match status" value="1"/>
</dbReference>
<keyword evidence="3" id="KW-1185">Reference proteome</keyword>
<organism evidence="2 3">
    <name type="scientific">Pseudodesulfovibrio cashew</name>
    <dbReference type="NCBI Taxonomy" id="2678688"/>
    <lineage>
        <taxon>Bacteria</taxon>
        <taxon>Pseudomonadati</taxon>
        <taxon>Thermodesulfobacteriota</taxon>
        <taxon>Desulfovibrionia</taxon>
        <taxon>Desulfovibrionales</taxon>
        <taxon>Desulfovibrionaceae</taxon>
    </lineage>
</organism>
<dbReference type="SUPFAM" id="SSF47336">
    <property type="entry name" value="ACP-like"/>
    <property type="match status" value="1"/>
</dbReference>
<dbReference type="Pfam" id="PF00550">
    <property type="entry name" value="PP-binding"/>
    <property type="match status" value="1"/>
</dbReference>
<name>A0A6I6JG96_9BACT</name>
<protein>
    <recommendedName>
        <fullName evidence="1">Carrier domain-containing protein</fullName>
    </recommendedName>
</protein>
<evidence type="ECO:0000259" key="1">
    <source>
        <dbReference type="PROSITE" id="PS50075"/>
    </source>
</evidence>
<accession>A0A6I6JG96</accession>
<evidence type="ECO:0000313" key="2">
    <source>
        <dbReference type="EMBL" id="QGY41865.1"/>
    </source>
</evidence>
<dbReference type="KEGG" id="psel:GM415_17635"/>
<evidence type="ECO:0000313" key="3">
    <source>
        <dbReference type="Proteomes" id="UP000428328"/>
    </source>
</evidence>
<reference evidence="2 3" key="1">
    <citation type="submission" date="2019-11" db="EMBL/GenBank/DDBJ databases">
        <authorList>
            <person name="Zheng R.K."/>
            <person name="Sun C.M."/>
        </authorList>
    </citation>
    <scope>NUCLEOTIDE SEQUENCE [LARGE SCALE GENOMIC DNA]</scope>
    <source>
        <strain evidence="2 3">SRB007</strain>
    </source>
</reference>
<dbReference type="Proteomes" id="UP000428328">
    <property type="component" value="Chromosome"/>
</dbReference>
<dbReference type="PROSITE" id="PS50075">
    <property type="entry name" value="CARRIER"/>
    <property type="match status" value="1"/>
</dbReference>
<dbReference type="EMBL" id="CP046400">
    <property type="protein sequence ID" value="QGY41865.1"/>
    <property type="molecule type" value="Genomic_DNA"/>
</dbReference>
<dbReference type="InterPro" id="IPR009081">
    <property type="entry name" value="PP-bd_ACP"/>
</dbReference>
<feature type="domain" description="Carrier" evidence="1">
    <location>
        <begin position="1"/>
        <end position="77"/>
    </location>
</feature>
<gene>
    <name evidence="2" type="ORF">GM415_17635</name>
</gene>
<dbReference type="AlphaFoldDB" id="A0A6I6JG96"/>